<sequence>MWKGECSKPCVKVNCADCRMRLLFHQASNNLKPRYAEIERRIKSSGDVGDTWHDYDNADPFNWKEFEQLYYESYLFKWHRDAYLEDGILDLEEMKRIWMEKEKSYEKSFIDDAKKRISQDESKNIKKKTKRKKG</sequence>
<keyword evidence="2" id="KW-1185">Reference proteome</keyword>
<organism evidence="1 2">
    <name type="scientific">Modicella reniformis</name>
    <dbReference type="NCBI Taxonomy" id="1440133"/>
    <lineage>
        <taxon>Eukaryota</taxon>
        <taxon>Fungi</taxon>
        <taxon>Fungi incertae sedis</taxon>
        <taxon>Mucoromycota</taxon>
        <taxon>Mortierellomycotina</taxon>
        <taxon>Mortierellomycetes</taxon>
        <taxon>Mortierellales</taxon>
        <taxon>Mortierellaceae</taxon>
        <taxon>Modicella</taxon>
    </lineage>
</organism>
<protein>
    <submittedName>
        <fullName evidence="1">Uncharacterized protein</fullName>
    </submittedName>
</protein>
<accession>A0A9P6SUF0</accession>
<dbReference type="EMBL" id="JAAAHW010000298">
    <property type="protein sequence ID" value="KAG0004035.1"/>
    <property type="molecule type" value="Genomic_DNA"/>
</dbReference>
<evidence type="ECO:0000313" key="2">
    <source>
        <dbReference type="Proteomes" id="UP000749646"/>
    </source>
</evidence>
<comment type="caution">
    <text evidence="1">The sequence shown here is derived from an EMBL/GenBank/DDBJ whole genome shotgun (WGS) entry which is preliminary data.</text>
</comment>
<evidence type="ECO:0000313" key="1">
    <source>
        <dbReference type="EMBL" id="KAG0004035.1"/>
    </source>
</evidence>
<dbReference type="Proteomes" id="UP000749646">
    <property type="component" value="Unassembled WGS sequence"/>
</dbReference>
<proteinExistence type="predicted"/>
<gene>
    <name evidence="1" type="ORF">BGZ65_001039</name>
</gene>
<dbReference type="AlphaFoldDB" id="A0A9P6SUF0"/>
<name>A0A9P6SUF0_9FUNG</name>
<dbReference type="OrthoDB" id="2432508at2759"/>
<reference evidence="1" key="1">
    <citation type="journal article" date="2020" name="Fungal Divers.">
        <title>Resolving the Mortierellaceae phylogeny through synthesis of multi-gene phylogenetics and phylogenomics.</title>
        <authorList>
            <person name="Vandepol N."/>
            <person name="Liber J."/>
            <person name="Desiro A."/>
            <person name="Na H."/>
            <person name="Kennedy M."/>
            <person name="Barry K."/>
            <person name="Grigoriev I.V."/>
            <person name="Miller A.N."/>
            <person name="O'Donnell K."/>
            <person name="Stajich J.E."/>
            <person name="Bonito G."/>
        </authorList>
    </citation>
    <scope>NUCLEOTIDE SEQUENCE</scope>
    <source>
        <strain evidence="1">MES-2147</strain>
    </source>
</reference>